<reference evidence="3 4" key="2">
    <citation type="journal article" date="2017" name="Sci. Rep.">
        <title>Ant-infecting Ophiocordyceps genomes reveal a high diversity of potential behavioral manipulation genes and a possible major role for enterotoxins.</title>
        <authorList>
            <person name="de Bekker C."/>
            <person name="Ohm R.A."/>
            <person name="Evans H.C."/>
            <person name="Brachmann A."/>
            <person name="Hughes D.P."/>
        </authorList>
    </citation>
    <scope>NUCLEOTIDE SEQUENCE [LARGE SCALE GENOMIC DNA]</scope>
    <source>
        <strain evidence="3 4">SC16a</strain>
    </source>
</reference>
<gene>
    <name evidence="3" type="ORF">XA68_12281</name>
</gene>
<evidence type="ECO:0008006" key="5">
    <source>
        <dbReference type="Google" id="ProtNLM"/>
    </source>
</evidence>
<dbReference type="Gene3D" id="3.90.550.50">
    <property type="match status" value="1"/>
</dbReference>
<keyword evidence="2" id="KW-1133">Transmembrane helix</keyword>
<dbReference type="OrthoDB" id="414175at2759"/>
<organism evidence="3 4">
    <name type="scientific">Ophiocordyceps unilateralis</name>
    <name type="common">Zombie-ant fungus</name>
    <name type="synonym">Torrubia unilateralis</name>
    <dbReference type="NCBI Taxonomy" id="268505"/>
    <lineage>
        <taxon>Eukaryota</taxon>
        <taxon>Fungi</taxon>
        <taxon>Dikarya</taxon>
        <taxon>Ascomycota</taxon>
        <taxon>Pezizomycotina</taxon>
        <taxon>Sordariomycetes</taxon>
        <taxon>Hypocreomycetidae</taxon>
        <taxon>Hypocreales</taxon>
        <taxon>Ophiocordycipitaceae</taxon>
        <taxon>Ophiocordyceps</taxon>
    </lineage>
</organism>
<reference evidence="3 4" key="1">
    <citation type="journal article" date="2015" name="BMC Genomics">
        <title>Gene expression during zombie ant biting behavior reflects the complexity underlying fungal parasitic behavioral manipulation.</title>
        <authorList>
            <person name="de Bekker C."/>
            <person name="Ohm R.A."/>
            <person name="Loreto R.G."/>
            <person name="Sebastian A."/>
            <person name="Albert I."/>
            <person name="Merrow M."/>
            <person name="Brachmann A."/>
            <person name="Hughes D.P."/>
        </authorList>
    </citation>
    <scope>NUCLEOTIDE SEQUENCE [LARGE SCALE GENOMIC DNA]</scope>
    <source>
        <strain evidence="3 4">SC16a</strain>
    </source>
</reference>
<name>A0A2A9PEY2_OPHUN</name>
<feature type="region of interest" description="Disordered" evidence="1">
    <location>
        <begin position="337"/>
        <end position="364"/>
    </location>
</feature>
<dbReference type="EMBL" id="LAZP02000196">
    <property type="protein sequence ID" value="PFH59472.1"/>
    <property type="molecule type" value="Genomic_DNA"/>
</dbReference>
<evidence type="ECO:0000256" key="2">
    <source>
        <dbReference type="SAM" id="Phobius"/>
    </source>
</evidence>
<comment type="caution">
    <text evidence="3">The sequence shown here is derived from an EMBL/GenBank/DDBJ whole genome shotgun (WGS) entry which is preliminary data.</text>
</comment>
<keyword evidence="4" id="KW-1185">Reference proteome</keyword>
<dbReference type="Proteomes" id="UP000037136">
    <property type="component" value="Unassembled WGS sequence"/>
</dbReference>
<feature type="compositionally biased region" description="Acidic residues" evidence="1">
    <location>
        <begin position="344"/>
        <end position="357"/>
    </location>
</feature>
<sequence>MLFAQGLSTIHVRLGDVVTFLFLFGLCLLLSGLGGEQQYRAAALIELDDSITTSPSPEEDYLERLSERYGLTNQTRWQAWRIQPSGQQDGESSLTAVGLKFASQSHKIVDLRGPKQSDLRATKLMTLPARDMARHDETNASDFLFGVSTSYERLADGNWAVLRAWARWLTRRATESNGGGLVVMLDRATDKQLQEVDDRLHAVGLDAYLLSTDEPMSMAKRYYELVRIFKTYGATLAATGQRKTWFALVDDSVFFPGLTSLRQRLATHDSEDELYMGLLPGQKSRGGGVMLMTRRAVDRVPGLPCTEAPAETPARPKRWDALLRECVEQRAGRDVHVLPVPYDHDDDDDSDDNEDNDGLSVTRPLVLRDRPHRLDVGMAHLVTDVCGEACFMQRFLFRDDWLLVNGVSISHHPDGLKRLSHHHHHHHRRHAAQDMRLTWTGRRRLWRLLDSTSSPDGSVWQAYLKRGEASEGQGDETDEMDSIIVLIWGRRRTLGSR</sequence>
<evidence type="ECO:0000313" key="4">
    <source>
        <dbReference type="Proteomes" id="UP000037136"/>
    </source>
</evidence>
<dbReference type="STRING" id="268505.A0A2A9PEY2"/>
<feature type="transmembrane region" description="Helical" evidence="2">
    <location>
        <begin position="12"/>
        <end position="33"/>
    </location>
</feature>
<proteinExistence type="predicted"/>
<dbReference type="AlphaFoldDB" id="A0A2A9PEY2"/>
<keyword evidence="2" id="KW-0812">Transmembrane</keyword>
<evidence type="ECO:0000313" key="3">
    <source>
        <dbReference type="EMBL" id="PFH59472.1"/>
    </source>
</evidence>
<evidence type="ECO:0000256" key="1">
    <source>
        <dbReference type="SAM" id="MobiDB-lite"/>
    </source>
</evidence>
<keyword evidence="2" id="KW-0472">Membrane</keyword>
<accession>A0A2A9PEY2</accession>
<protein>
    <recommendedName>
        <fullName evidence="5">Glycosyltransferase family 31 protein</fullName>
    </recommendedName>
</protein>